<name>A0A144PEK5_ENTCL</name>
<gene>
    <name evidence="2" type="ORF">SAMEA2273318_03334</name>
</gene>
<organism evidence="2 3">
    <name type="scientific">Enterobacter cloacae</name>
    <dbReference type="NCBI Taxonomy" id="550"/>
    <lineage>
        <taxon>Bacteria</taxon>
        <taxon>Pseudomonadati</taxon>
        <taxon>Pseudomonadota</taxon>
        <taxon>Gammaproteobacteria</taxon>
        <taxon>Enterobacterales</taxon>
        <taxon>Enterobacteriaceae</taxon>
        <taxon>Enterobacter</taxon>
        <taxon>Enterobacter cloacae complex</taxon>
    </lineage>
</organism>
<sequence>MFFTKHTFAVLTVFVTLTAPALGHGAEFTAEQKTEIGKIAEDYFTAHPEKMGEAISIYLANHPEFLVAASENLRQNQQASAQKMKEMQDAAKKAQ</sequence>
<keyword evidence="1" id="KW-0732">Signal</keyword>
<dbReference type="RefSeq" id="WP_063144885.1">
    <property type="nucleotide sequence ID" value="NZ_FJXR01000020.1"/>
</dbReference>
<reference evidence="2 3" key="1">
    <citation type="submission" date="2016-03" db="EMBL/GenBank/DDBJ databases">
        <authorList>
            <consortium name="Pathogen Informatics"/>
        </authorList>
    </citation>
    <scope>NUCLEOTIDE SEQUENCE [LARGE SCALE GENOMIC DNA]</scope>
    <source>
        <strain evidence="3">e1252</strain>
    </source>
</reference>
<feature type="chain" id="PRO_5009814280" description="Copper resistance protein ScsC N-terminal domain-containing protein" evidence="1">
    <location>
        <begin position="22"/>
        <end position="95"/>
    </location>
</feature>
<evidence type="ECO:0000313" key="2">
    <source>
        <dbReference type="EMBL" id="CZV83641.1"/>
    </source>
</evidence>
<evidence type="ECO:0000256" key="1">
    <source>
        <dbReference type="SAM" id="SignalP"/>
    </source>
</evidence>
<feature type="signal peptide" evidence="1">
    <location>
        <begin position="1"/>
        <end position="21"/>
    </location>
</feature>
<dbReference type="AlphaFoldDB" id="A0A144PEK5"/>
<evidence type="ECO:0008006" key="4">
    <source>
        <dbReference type="Google" id="ProtNLM"/>
    </source>
</evidence>
<proteinExistence type="predicted"/>
<evidence type="ECO:0000313" key="3">
    <source>
        <dbReference type="Proteomes" id="UP000076008"/>
    </source>
</evidence>
<accession>A0A144PEK5</accession>
<dbReference type="Proteomes" id="UP000076008">
    <property type="component" value="Unassembled WGS sequence"/>
</dbReference>
<dbReference type="EMBL" id="FJXR01000020">
    <property type="protein sequence ID" value="CZV83641.1"/>
    <property type="molecule type" value="Genomic_DNA"/>
</dbReference>
<protein>
    <recommendedName>
        <fullName evidence="4">Copper resistance protein ScsC N-terminal domain-containing protein</fullName>
    </recommendedName>
</protein>